<dbReference type="PANTHER" id="PTHR24019">
    <property type="entry name" value="ADIPOLIN"/>
    <property type="match status" value="1"/>
</dbReference>
<dbReference type="InParanoid" id="A0A1X7SK28"/>
<evidence type="ECO:0000256" key="2">
    <source>
        <dbReference type="ARBA" id="ARBA00022525"/>
    </source>
</evidence>
<dbReference type="GO" id="GO:0005615">
    <property type="term" value="C:extracellular space"/>
    <property type="evidence" value="ECO:0007669"/>
    <property type="project" value="TreeGrafter"/>
</dbReference>
<dbReference type="GO" id="GO:0005179">
    <property type="term" value="F:hormone activity"/>
    <property type="evidence" value="ECO:0007669"/>
    <property type="project" value="TreeGrafter"/>
</dbReference>
<evidence type="ECO:0000256" key="1">
    <source>
        <dbReference type="ARBA" id="ARBA00004613"/>
    </source>
</evidence>
<reference evidence="4" key="1">
    <citation type="submission" date="2017-05" db="UniProtKB">
        <authorList>
            <consortium name="EnsemblMetazoa"/>
        </authorList>
    </citation>
    <scope>IDENTIFICATION</scope>
</reference>
<keyword evidence="2" id="KW-0964">Secreted</keyword>
<organism evidence="4">
    <name type="scientific">Amphimedon queenslandica</name>
    <name type="common">Sponge</name>
    <dbReference type="NCBI Taxonomy" id="400682"/>
    <lineage>
        <taxon>Eukaryota</taxon>
        <taxon>Metazoa</taxon>
        <taxon>Porifera</taxon>
        <taxon>Demospongiae</taxon>
        <taxon>Heteroscleromorpha</taxon>
        <taxon>Haplosclerida</taxon>
        <taxon>Niphatidae</taxon>
        <taxon>Amphimedon</taxon>
    </lineage>
</organism>
<keyword evidence="3" id="KW-0732">Signal</keyword>
<proteinExistence type="predicted"/>
<dbReference type="InterPro" id="IPR052136">
    <property type="entry name" value="Adipolin/Erythroferrone-rel"/>
</dbReference>
<protein>
    <submittedName>
        <fullName evidence="4">Uncharacterized protein</fullName>
    </submittedName>
</protein>
<dbReference type="PANTHER" id="PTHR24019:SF5">
    <property type="entry name" value="ADIPOLIN"/>
    <property type="match status" value="1"/>
</dbReference>
<sequence length="471" mass="51159">NGTNVTISLLSEDIIGLKTNDRVCSKINNCWLTVTSDTVLDMNQNSIVQIDQLDALYACNFIDDDVPPFLVDYTLDMDTGFLNLTFDEPVRPSTLDPTQIYLLPSPNSSTFITLTRYTTTESPIGVVISLNLSTTDINNIKATEYIKSPTDTYLAFTNEAINDVAMNPVTPLNKDQPQSPLSYTADSTSPECRLAIINLSQETLQLVFNEPIRPSVFDATQVTLLSSPYEDEPVENLTLSGGIVNGHDGSFILTLIFNKPDNKAIKLNDNLATSRDNAYVSLSGRTLTDMSGVYEVPEPFEDPLQVTAGGLVSDTSQATLYKFSIDMNSGELTLTFTDVIVPATLHVTSVVLQSGSRSVAPNVYRLTTVSSTTSPPGCEVLIKLGRVDLNALKYRTGLTTNINDSYITVGADVVNDLQGTDIIPITNDYGIKAESYIPDTTHPQLESFSLDLNAGSLTLNLSETVNASTLN</sequence>
<dbReference type="EnsemblMetazoa" id="Aqu2.1.02472_001">
    <property type="protein sequence ID" value="Aqu2.1.02472_001"/>
    <property type="gene ID" value="Aqu2.1.02472"/>
</dbReference>
<accession>A0A1X7SK28</accession>
<evidence type="ECO:0000256" key="3">
    <source>
        <dbReference type="ARBA" id="ARBA00022729"/>
    </source>
</evidence>
<comment type="subcellular location">
    <subcellularLocation>
        <location evidence="1">Secreted</location>
    </subcellularLocation>
</comment>
<evidence type="ECO:0000313" key="4">
    <source>
        <dbReference type="EnsemblMetazoa" id="Aqu2.1.02472_001"/>
    </source>
</evidence>
<name>A0A1X7SK28_AMPQE</name>
<dbReference type="AlphaFoldDB" id="A0A1X7SK28"/>